<dbReference type="PROSITE" id="PS51257">
    <property type="entry name" value="PROKAR_LIPOPROTEIN"/>
    <property type="match status" value="1"/>
</dbReference>
<comment type="caution">
    <text evidence="2">The sequence shown here is derived from an EMBL/GenBank/DDBJ whole genome shotgun (WGS) entry which is preliminary data.</text>
</comment>
<dbReference type="InterPro" id="IPR046516">
    <property type="entry name" value="DUF6694"/>
</dbReference>
<feature type="signal peptide" evidence="1">
    <location>
        <begin position="1"/>
        <end position="23"/>
    </location>
</feature>
<name>A0A328C6W6_9DELT</name>
<sequence>MYRLFLLLLGTSFLLGCSPRVDASSPEALEASITRIHEGLTETERKAFNENLEAILFNSQFTVAPDQSAEDAALKAIHGLSVKQVMKVGGDLRKDAIEALRSLAEPTIKELEALRESSAPARRTLDAFTLKATEYRLDTPPSGSAQPVMKLSLTNGTNRAVSRVHFDGGLTTPENPNPKSLDVQRFTLTLPQSLEPGESLQLIYEPTIYNPAWSVQYQEGMTLKTLVVRLDDASAEPIAESAFGLEQESSLSSLKAL</sequence>
<reference evidence="2 3" key="1">
    <citation type="submission" date="2018-05" db="EMBL/GenBank/DDBJ databases">
        <title>Lujinxingia marina gen. nov. sp. nov., a new facultative anaerobic member of the class Deltaproteobacteria, and proposal of Lujinxingaceae fam. nov.</title>
        <authorList>
            <person name="Li C.-M."/>
        </authorList>
    </citation>
    <scope>NUCLEOTIDE SEQUENCE [LARGE SCALE GENOMIC DNA]</scope>
    <source>
        <strain evidence="2 3">B210</strain>
    </source>
</reference>
<dbReference type="Pfam" id="PF20404">
    <property type="entry name" value="DUF6694"/>
    <property type="match status" value="1"/>
</dbReference>
<evidence type="ECO:0008006" key="4">
    <source>
        <dbReference type="Google" id="ProtNLM"/>
    </source>
</evidence>
<dbReference type="EMBL" id="QHKO01000003">
    <property type="protein sequence ID" value="RAL23006.1"/>
    <property type="molecule type" value="Genomic_DNA"/>
</dbReference>
<dbReference type="RefSeq" id="WP_111729534.1">
    <property type="nucleotide sequence ID" value="NZ_QHKO01000003.1"/>
</dbReference>
<evidence type="ECO:0000256" key="1">
    <source>
        <dbReference type="SAM" id="SignalP"/>
    </source>
</evidence>
<accession>A0A328C6W6</accession>
<evidence type="ECO:0000313" key="3">
    <source>
        <dbReference type="Proteomes" id="UP000249169"/>
    </source>
</evidence>
<dbReference type="AlphaFoldDB" id="A0A328C6W6"/>
<keyword evidence="3" id="KW-1185">Reference proteome</keyword>
<evidence type="ECO:0000313" key="2">
    <source>
        <dbReference type="EMBL" id="RAL23006.1"/>
    </source>
</evidence>
<protein>
    <recommendedName>
        <fullName evidence="4">Lipoprotein</fullName>
    </recommendedName>
</protein>
<feature type="chain" id="PRO_5016420041" description="Lipoprotein" evidence="1">
    <location>
        <begin position="24"/>
        <end position="257"/>
    </location>
</feature>
<organism evidence="2 3">
    <name type="scientific">Lujinxingia litoralis</name>
    <dbReference type="NCBI Taxonomy" id="2211119"/>
    <lineage>
        <taxon>Bacteria</taxon>
        <taxon>Deltaproteobacteria</taxon>
        <taxon>Bradymonadales</taxon>
        <taxon>Lujinxingiaceae</taxon>
        <taxon>Lujinxingia</taxon>
    </lineage>
</organism>
<proteinExistence type="predicted"/>
<keyword evidence="1" id="KW-0732">Signal</keyword>
<dbReference type="OrthoDB" id="5540991at2"/>
<dbReference type="Proteomes" id="UP000249169">
    <property type="component" value="Unassembled WGS sequence"/>
</dbReference>
<gene>
    <name evidence="2" type="ORF">DL240_08950</name>
</gene>